<evidence type="ECO:0000256" key="13">
    <source>
        <dbReference type="SAM" id="SignalP"/>
    </source>
</evidence>
<evidence type="ECO:0000256" key="10">
    <source>
        <dbReference type="ARBA" id="ARBA00023012"/>
    </source>
</evidence>
<dbReference type="GO" id="GO:0005524">
    <property type="term" value="F:ATP binding"/>
    <property type="evidence" value="ECO:0007669"/>
    <property type="project" value="UniProtKB-KW"/>
</dbReference>
<evidence type="ECO:0000259" key="15">
    <source>
        <dbReference type="PROSITE" id="PS50110"/>
    </source>
</evidence>
<dbReference type="SMART" id="SM00448">
    <property type="entry name" value="REC"/>
    <property type="match status" value="1"/>
</dbReference>
<keyword evidence="4" id="KW-1003">Cell membrane</keyword>
<dbReference type="EC" id="2.7.13.3" evidence="3"/>
<dbReference type="GO" id="GO:0005886">
    <property type="term" value="C:plasma membrane"/>
    <property type="evidence" value="ECO:0007669"/>
    <property type="project" value="UniProtKB-SubCell"/>
</dbReference>
<feature type="domain" description="Response regulatory" evidence="15">
    <location>
        <begin position="424"/>
        <end position="541"/>
    </location>
</feature>
<keyword evidence="13" id="KW-0732">Signal</keyword>
<dbReference type="SUPFAM" id="SSF47226">
    <property type="entry name" value="Histidine-containing phosphotransfer domain, HPT domain"/>
    <property type="match status" value="1"/>
</dbReference>
<evidence type="ECO:0000256" key="7">
    <source>
        <dbReference type="ARBA" id="ARBA00022741"/>
    </source>
</evidence>
<dbReference type="PROSITE" id="PS50110">
    <property type="entry name" value="RESPONSE_REGULATORY"/>
    <property type="match status" value="1"/>
</dbReference>
<dbReference type="EMBL" id="CABVPP010000003">
    <property type="protein sequence ID" value="VWB20100.1"/>
    <property type="molecule type" value="Genomic_DNA"/>
</dbReference>
<dbReference type="AlphaFoldDB" id="A0A6P2HSS2"/>
<dbReference type="Pfam" id="PF02518">
    <property type="entry name" value="HATPase_c"/>
    <property type="match status" value="1"/>
</dbReference>
<dbReference type="PANTHER" id="PTHR45339:SF1">
    <property type="entry name" value="HYBRID SIGNAL TRANSDUCTION HISTIDINE KINASE J"/>
    <property type="match status" value="1"/>
</dbReference>
<dbReference type="Gene3D" id="3.30.565.10">
    <property type="entry name" value="Histidine kinase-like ATPase, C-terminal domain"/>
    <property type="match status" value="1"/>
</dbReference>
<dbReference type="Gene3D" id="3.40.50.2300">
    <property type="match status" value="1"/>
</dbReference>
<dbReference type="SMART" id="SM00388">
    <property type="entry name" value="HisKA"/>
    <property type="match status" value="1"/>
</dbReference>
<evidence type="ECO:0000313" key="17">
    <source>
        <dbReference type="Proteomes" id="UP000494162"/>
    </source>
</evidence>
<dbReference type="InterPro" id="IPR036890">
    <property type="entry name" value="HATPase_C_sf"/>
</dbReference>
<feature type="modified residue" description="4-aspartylphosphate" evidence="12">
    <location>
        <position position="475"/>
    </location>
</feature>
<name>A0A6P2HSS2_9BURK</name>
<evidence type="ECO:0000256" key="3">
    <source>
        <dbReference type="ARBA" id="ARBA00012438"/>
    </source>
</evidence>
<keyword evidence="7" id="KW-0547">Nucleotide-binding</keyword>
<protein>
    <recommendedName>
        <fullName evidence="3">histidine kinase</fullName>
        <ecNumber evidence="3">2.7.13.3</ecNumber>
    </recommendedName>
</protein>
<evidence type="ECO:0000256" key="4">
    <source>
        <dbReference type="ARBA" id="ARBA00022475"/>
    </source>
</evidence>
<keyword evidence="10" id="KW-0902">Two-component regulatory system</keyword>
<dbReference type="InterPro" id="IPR005467">
    <property type="entry name" value="His_kinase_dom"/>
</dbReference>
<evidence type="ECO:0000256" key="2">
    <source>
        <dbReference type="ARBA" id="ARBA00004651"/>
    </source>
</evidence>
<keyword evidence="11" id="KW-0472">Membrane</keyword>
<dbReference type="InterPro" id="IPR001789">
    <property type="entry name" value="Sig_transdc_resp-reg_receiver"/>
</dbReference>
<dbReference type="Proteomes" id="UP000494162">
    <property type="component" value="Unassembled WGS sequence"/>
</dbReference>
<evidence type="ECO:0000259" key="14">
    <source>
        <dbReference type="PROSITE" id="PS50109"/>
    </source>
</evidence>
<keyword evidence="6" id="KW-0812">Transmembrane</keyword>
<dbReference type="CDD" id="cd00082">
    <property type="entry name" value="HisKA"/>
    <property type="match status" value="1"/>
</dbReference>
<dbReference type="SUPFAM" id="SSF55874">
    <property type="entry name" value="ATPase domain of HSP90 chaperone/DNA topoisomerase II/histidine kinase"/>
    <property type="match status" value="1"/>
</dbReference>
<dbReference type="InterPro" id="IPR036641">
    <property type="entry name" value="HPT_dom_sf"/>
</dbReference>
<feature type="chain" id="PRO_5026656695" description="histidine kinase" evidence="13">
    <location>
        <begin position="20"/>
        <end position="697"/>
    </location>
</feature>
<feature type="domain" description="Histidine kinase" evidence="14">
    <location>
        <begin position="86"/>
        <end position="307"/>
    </location>
</feature>
<dbReference type="Pfam" id="PF00512">
    <property type="entry name" value="HisKA"/>
    <property type="match status" value="1"/>
</dbReference>
<feature type="signal peptide" evidence="13">
    <location>
        <begin position="1"/>
        <end position="19"/>
    </location>
</feature>
<keyword evidence="9" id="KW-1133">Transmembrane helix</keyword>
<dbReference type="GO" id="GO:0000155">
    <property type="term" value="F:phosphorelay sensor kinase activity"/>
    <property type="evidence" value="ECO:0007669"/>
    <property type="project" value="InterPro"/>
</dbReference>
<dbReference type="Gene3D" id="1.10.287.130">
    <property type="match status" value="1"/>
</dbReference>
<reference evidence="16 17" key="1">
    <citation type="submission" date="2019-09" db="EMBL/GenBank/DDBJ databases">
        <authorList>
            <person name="Depoorter E."/>
        </authorList>
    </citation>
    <scope>NUCLEOTIDE SEQUENCE [LARGE SCALE GENOMIC DNA]</scope>
    <source>
        <strain evidence="16">LMG 26883</strain>
    </source>
</reference>
<comment type="catalytic activity">
    <reaction evidence="1">
        <text>ATP + protein L-histidine = ADP + protein N-phospho-L-histidine.</text>
        <dbReference type="EC" id="2.7.13.3"/>
    </reaction>
</comment>
<dbReference type="PRINTS" id="PR00344">
    <property type="entry name" value="BCTRLSENSOR"/>
</dbReference>
<dbReference type="SUPFAM" id="SSF52172">
    <property type="entry name" value="CheY-like"/>
    <property type="match status" value="1"/>
</dbReference>
<evidence type="ECO:0000256" key="11">
    <source>
        <dbReference type="ARBA" id="ARBA00023136"/>
    </source>
</evidence>
<comment type="subcellular location">
    <subcellularLocation>
        <location evidence="2">Cell membrane</location>
        <topology evidence="2">Multi-pass membrane protein</topology>
    </subcellularLocation>
</comment>
<keyword evidence="8" id="KW-0067">ATP-binding</keyword>
<dbReference type="SMART" id="SM00387">
    <property type="entry name" value="HATPase_c"/>
    <property type="match status" value="1"/>
</dbReference>
<evidence type="ECO:0000256" key="12">
    <source>
        <dbReference type="PROSITE-ProRule" id="PRU00169"/>
    </source>
</evidence>
<dbReference type="GeneID" id="93167811"/>
<evidence type="ECO:0000256" key="8">
    <source>
        <dbReference type="ARBA" id="ARBA00022840"/>
    </source>
</evidence>
<accession>A0A6P2HSS2</accession>
<dbReference type="InterPro" id="IPR004358">
    <property type="entry name" value="Sig_transdc_His_kin-like_C"/>
</dbReference>
<evidence type="ECO:0000256" key="5">
    <source>
        <dbReference type="ARBA" id="ARBA00022553"/>
    </source>
</evidence>
<evidence type="ECO:0000256" key="9">
    <source>
        <dbReference type="ARBA" id="ARBA00022989"/>
    </source>
</evidence>
<dbReference type="PANTHER" id="PTHR45339">
    <property type="entry name" value="HYBRID SIGNAL TRANSDUCTION HISTIDINE KINASE J"/>
    <property type="match status" value="1"/>
</dbReference>
<dbReference type="InterPro" id="IPR011006">
    <property type="entry name" value="CheY-like_superfamily"/>
</dbReference>
<dbReference type="CDD" id="cd17546">
    <property type="entry name" value="REC_hyHK_CKI1_RcsC-like"/>
    <property type="match status" value="1"/>
</dbReference>
<gene>
    <name evidence="16" type="ORF">BPS26883_00797</name>
</gene>
<dbReference type="InterPro" id="IPR003594">
    <property type="entry name" value="HATPase_dom"/>
</dbReference>
<organism evidence="16 17">
    <name type="scientific">Burkholderia pseudomultivorans</name>
    <dbReference type="NCBI Taxonomy" id="1207504"/>
    <lineage>
        <taxon>Bacteria</taxon>
        <taxon>Pseudomonadati</taxon>
        <taxon>Pseudomonadota</taxon>
        <taxon>Betaproteobacteria</taxon>
        <taxon>Burkholderiales</taxon>
        <taxon>Burkholderiaceae</taxon>
        <taxon>Burkholderia</taxon>
        <taxon>Burkholderia cepacia complex</taxon>
    </lineage>
</organism>
<evidence type="ECO:0000256" key="6">
    <source>
        <dbReference type="ARBA" id="ARBA00022692"/>
    </source>
</evidence>
<dbReference type="PROSITE" id="PS50109">
    <property type="entry name" value="HIS_KIN"/>
    <property type="match status" value="1"/>
</dbReference>
<evidence type="ECO:0000313" key="16">
    <source>
        <dbReference type="EMBL" id="VWB20100.1"/>
    </source>
</evidence>
<sequence>MQGLCAAICIAMLCRVAFAMPPGTANGAQRPQATANGSAASDTAGRVACATLTAGMLAAGFACMRMRRELARARAALHATRHALAVTGHELRTPLHAMVALVDLVRDGALTAEQRRLLTLVHDSGESLSRLLDDIGDAAHVEAGRVAVSRGAVEPRVLLDDVFALLAPQARAKGLQLRQRVSAAVPAVLRTDGDRVRQILVNLLGNAIKFTASGTVTLDADATACVDGEVTWIVTIADTGGGIAEHVWPHLVEPDAKGLHGVRRDGAGAGLGLAISRQLAALLDGELSLTNEPGAGTTTTLRLRCPVVVAHRSVASLAGRAMVVEHHDAWTADVLRAYAAAAGMRVVACDAASDAIWVSALPGAAAVRVELREPGYARTSVRLGCDPLAWCDFVEACNRACTLQPEADTEPAADARHSPGDGCRVLVVDDHALHREALQRRLEQIGHRVTACGSARAALDALESGAADVDVVITDCLMPGMDGAALTHALRTHARPHLRSLPVVGLTALADDRRGMDAGMAACLRKPVDAQLLRATLDTAMRAAHRRDGVAPRAREAAATVRYFDAAALDDDVLLLAFGISSRPDSSVLDILALCRRSLSDDRDALANALRDDERIALRRWCHTASGTFSLFRQPHVDALVDGLRASAAFGDARAIRAAGAEMMSAMDYLIAHVERLAASVERPGGVGQEQRKGGEA</sequence>
<dbReference type="RefSeq" id="WP_174901555.1">
    <property type="nucleotide sequence ID" value="NZ_CABVPP010000003.1"/>
</dbReference>
<keyword evidence="5 12" id="KW-0597">Phosphoprotein</keyword>
<dbReference type="SUPFAM" id="SSF47384">
    <property type="entry name" value="Homodimeric domain of signal transducing histidine kinase"/>
    <property type="match status" value="1"/>
</dbReference>
<evidence type="ECO:0000256" key="1">
    <source>
        <dbReference type="ARBA" id="ARBA00000085"/>
    </source>
</evidence>
<dbReference type="InterPro" id="IPR036097">
    <property type="entry name" value="HisK_dim/P_sf"/>
</dbReference>
<dbReference type="Pfam" id="PF00072">
    <property type="entry name" value="Response_reg"/>
    <property type="match status" value="1"/>
</dbReference>
<proteinExistence type="predicted"/>
<dbReference type="InterPro" id="IPR003661">
    <property type="entry name" value="HisK_dim/P_dom"/>
</dbReference>